<dbReference type="EMBL" id="AGNL01001734">
    <property type="protein sequence ID" value="EJK76762.1"/>
    <property type="molecule type" value="Genomic_DNA"/>
</dbReference>
<name>K0TQW6_THAOC</name>
<feature type="non-terminal residue" evidence="1">
    <location>
        <position position="1"/>
    </location>
</feature>
<evidence type="ECO:0000313" key="2">
    <source>
        <dbReference type="Proteomes" id="UP000266841"/>
    </source>
</evidence>
<dbReference type="AlphaFoldDB" id="K0TQW6"/>
<proteinExistence type="predicted"/>
<reference evidence="1 2" key="1">
    <citation type="journal article" date="2012" name="Genome Biol.">
        <title>Genome and low-iron response of an oceanic diatom adapted to chronic iron limitation.</title>
        <authorList>
            <person name="Lommer M."/>
            <person name="Specht M."/>
            <person name="Roy A.S."/>
            <person name="Kraemer L."/>
            <person name="Andreson R."/>
            <person name="Gutowska M.A."/>
            <person name="Wolf J."/>
            <person name="Bergner S.V."/>
            <person name="Schilhabel M.B."/>
            <person name="Klostermeier U.C."/>
            <person name="Beiko R.G."/>
            <person name="Rosenstiel P."/>
            <person name="Hippler M."/>
            <person name="Laroche J."/>
        </authorList>
    </citation>
    <scope>NUCLEOTIDE SEQUENCE [LARGE SCALE GENOMIC DNA]</scope>
    <source>
        <strain evidence="1 2">CCMP1005</strain>
    </source>
</reference>
<organism evidence="1 2">
    <name type="scientific">Thalassiosira oceanica</name>
    <name type="common">Marine diatom</name>
    <dbReference type="NCBI Taxonomy" id="159749"/>
    <lineage>
        <taxon>Eukaryota</taxon>
        <taxon>Sar</taxon>
        <taxon>Stramenopiles</taxon>
        <taxon>Ochrophyta</taxon>
        <taxon>Bacillariophyta</taxon>
        <taxon>Coscinodiscophyceae</taxon>
        <taxon>Thalassiosirophycidae</taxon>
        <taxon>Thalassiosirales</taxon>
        <taxon>Thalassiosiraceae</taxon>
        <taxon>Thalassiosira</taxon>
    </lineage>
</organism>
<sequence>SEKVVKARPLFEGGAGKASGSSVQYSGATIGRLYGSSSTDRYSTFLIGLDRVQLGLTAWIGEATYCSVGRDLNVKKVNVSALARYNK</sequence>
<keyword evidence="2" id="KW-1185">Reference proteome</keyword>
<accession>K0TQW6</accession>
<gene>
    <name evidence="1" type="ORF">THAOC_01459</name>
</gene>
<dbReference type="Proteomes" id="UP000266841">
    <property type="component" value="Unassembled WGS sequence"/>
</dbReference>
<evidence type="ECO:0000313" key="1">
    <source>
        <dbReference type="EMBL" id="EJK76762.1"/>
    </source>
</evidence>
<comment type="caution">
    <text evidence="1">The sequence shown here is derived from an EMBL/GenBank/DDBJ whole genome shotgun (WGS) entry which is preliminary data.</text>
</comment>
<protein>
    <submittedName>
        <fullName evidence="1">Uncharacterized protein</fullName>
    </submittedName>
</protein>